<dbReference type="EMBL" id="CP039627">
    <property type="protein sequence ID" value="QLI60381.1"/>
    <property type="molecule type" value="Genomic_DNA"/>
</dbReference>
<dbReference type="REBASE" id="554345">
    <property type="entry name" value="S.Aca2539ORF50P"/>
</dbReference>
<accession>A0A3S5WX95</accession>
<dbReference type="REBASE" id="448533">
    <property type="entry name" value="S.Aca2539ORF22365P"/>
</dbReference>
<evidence type="ECO:0000313" key="3">
    <source>
        <dbReference type="EMBL" id="AXB03656.1"/>
    </source>
</evidence>
<keyword evidence="8" id="KW-0614">Plasmid</keyword>
<dbReference type="REBASE" id="553590">
    <property type="entry name" value="S.Aca2539ORF3670P"/>
</dbReference>
<proteinExistence type="predicted"/>
<keyword evidence="4" id="KW-0255">Endonuclease</keyword>
<dbReference type="InterPro" id="IPR052021">
    <property type="entry name" value="Type-I_RS_S_subunit"/>
</dbReference>
<dbReference type="EMBL" id="CP025706">
    <property type="protein sequence ID" value="AXB06582.1"/>
    <property type="molecule type" value="Genomic_DNA"/>
</dbReference>
<keyword evidence="1" id="KW-0680">Restriction system</keyword>
<evidence type="ECO:0000313" key="4">
    <source>
        <dbReference type="EMBL" id="AXB04253.1"/>
    </source>
</evidence>
<dbReference type="PANTHER" id="PTHR30408:SF12">
    <property type="entry name" value="TYPE I RESTRICTION ENZYME MJAVIII SPECIFICITY SUBUNIT"/>
    <property type="match status" value="1"/>
</dbReference>
<dbReference type="GO" id="GO:0004519">
    <property type="term" value="F:endonuclease activity"/>
    <property type="evidence" value="ECO:0007669"/>
    <property type="project" value="UniProtKB-KW"/>
</dbReference>
<keyword evidence="4" id="KW-0540">Nuclease</keyword>
<dbReference type="REBASE" id="448543">
    <property type="entry name" value="S.Aca2539ORF17775P"/>
</dbReference>
<dbReference type="GO" id="GO:0003677">
    <property type="term" value="F:DNA binding"/>
    <property type="evidence" value="ECO:0007669"/>
    <property type="project" value="UniProtKB-KW"/>
</dbReference>
<sequence>MSQYRAYPAYKDSGIEWIGQVPEHWKVARVKRLASLRNERRNDVSTDTIYIGLEDVEAGSGQYKPTNGSSRQSEDSTVGIFYEGDVLYGKLRPYLRKAIISEMAGCCSTEFLVLRAEKTEPRWLQEWLLTPDVTHQIESGCEGAKMPRADWGHIGSIEVVYPDQPEQAKILTTLDRETARIDALVEKKNRFIELLKEKRQALITHAVTKGLDPNVKMKDSGVEWIGLVPEHWDVKPFFALVTELNRKNVGLVETNILSLSYGNIIQKPETRNMGLTPESYETYQIVESGETVFRFTDLQNDKHSLRSALVTQRGIITSAYMAVKPHSIDSTYFAWLMRSYDLCKVFYAMGGGLRQSLKFEDVRRLPVLIPPVDEQSAITNTINAGTARIDALVEKTEQSITLLKERRAAFITAAVTGQIDLRGKQ</sequence>
<dbReference type="EMBL" id="CP025706">
    <property type="protein sequence ID" value="AXB06447.1"/>
    <property type="molecule type" value="Genomic_DNA"/>
</dbReference>
<geneLocation type="plasmid" evidence="9">
    <name>paeca1-b</name>
</geneLocation>
<evidence type="ECO:0000313" key="8">
    <source>
        <dbReference type="EMBL" id="QLI60381.1"/>
    </source>
</evidence>
<geneLocation type="plasmid" evidence="8">
    <name>pAeca1-b</name>
</geneLocation>
<dbReference type="SUPFAM" id="SSF116734">
    <property type="entry name" value="DNA methylase specificity domain"/>
    <property type="match status" value="2"/>
</dbReference>
<evidence type="ECO:0000313" key="5">
    <source>
        <dbReference type="EMBL" id="AXB06447.1"/>
    </source>
</evidence>
<keyword evidence="4" id="KW-0378">Hydrolase</keyword>
<reference evidence="8 9" key="2">
    <citation type="submission" date="2019-04" db="EMBL/GenBank/DDBJ databases">
        <title>Novel transposon Tn6433 variants accelerate the dissemination of tet(E) in Aeromonas under oxytetracycline stresses.</title>
        <authorList>
            <person name="Shi Y."/>
            <person name="Tian Z."/>
            <person name="Zhang Y."/>
            <person name="Zhang H."/>
            <person name="Yang M."/>
        </authorList>
    </citation>
    <scope>NUCLEOTIDE SEQUENCE [LARGE SCALE GENOMIC DNA]</scope>
    <source>
        <strain evidence="8 9">T25-39</strain>
        <plasmid evidence="8">pAeca1-b</plasmid>
        <plasmid evidence="9">paeca1-b</plasmid>
    </source>
</reference>
<dbReference type="PANTHER" id="PTHR30408">
    <property type="entry name" value="TYPE-1 RESTRICTION ENZYME ECOKI SPECIFICITY PROTEIN"/>
    <property type="match status" value="1"/>
</dbReference>
<organism evidence="4 9">
    <name type="scientific">Aeromonas caviae</name>
    <name type="common">Aeromonas punctata</name>
    <dbReference type="NCBI Taxonomy" id="648"/>
    <lineage>
        <taxon>Bacteria</taxon>
        <taxon>Pseudomonadati</taxon>
        <taxon>Pseudomonadota</taxon>
        <taxon>Gammaproteobacteria</taxon>
        <taxon>Aeromonadales</taxon>
        <taxon>Aeromonadaceae</taxon>
        <taxon>Aeromonas</taxon>
    </lineage>
</organism>
<dbReference type="RefSeq" id="WP_119196702.1">
    <property type="nucleotide sequence ID" value="NZ_AP022110.1"/>
</dbReference>
<evidence type="ECO:0000313" key="7">
    <source>
        <dbReference type="EMBL" id="AXB07208.1"/>
    </source>
</evidence>
<dbReference type="REBASE" id="448539">
    <property type="entry name" value="S.Aca2539ORF16930P"/>
</dbReference>
<dbReference type="EMBL" id="CP025706">
    <property type="protein sequence ID" value="AXB03656.1"/>
    <property type="molecule type" value="Genomic_DNA"/>
</dbReference>
<dbReference type="Proteomes" id="UP000266778">
    <property type="component" value="Plasmid pAeca1-b"/>
</dbReference>
<dbReference type="AlphaFoldDB" id="A0A3S5WX95"/>
<dbReference type="GO" id="GO:0009307">
    <property type="term" value="P:DNA restriction-modification system"/>
    <property type="evidence" value="ECO:0007669"/>
    <property type="project" value="UniProtKB-KW"/>
</dbReference>
<evidence type="ECO:0000313" key="6">
    <source>
        <dbReference type="EMBL" id="AXB06582.1"/>
    </source>
</evidence>
<evidence type="ECO:0000256" key="1">
    <source>
        <dbReference type="ARBA" id="ARBA00022747"/>
    </source>
</evidence>
<evidence type="ECO:0000256" key="2">
    <source>
        <dbReference type="ARBA" id="ARBA00023125"/>
    </source>
</evidence>
<keyword evidence="2" id="KW-0238">DNA-binding</keyword>
<dbReference type="InterPro" id="IPR044946">
    <property type="entry name" value="Restrct_endonuc_typeI_TRD_sf"/>
</dbReference>
<evidence type="ECO:0000313" key="9">
    <source>
        <dbReference type="Proteomes" id="UP000266778"/>
    </source>
</evidence>
<dbReference type="Proteomes" id="UP000266778">
    <property type="component" value="Chromosome"/>
</dbReference>
<dbReference type="Gene3D" id="1.10.287.1120">
    <property type="entry name" value="Bipartite methylase S protein"/>
    <property type="match status" value="1"/>
</dbReference>
<dbReference type="EMBL" id="CP025706">
    <property type="protein sequence ID" value="AXB07208.1"/>
    <property type="molecule type" value="Genomic_DNA"/>
</dbReference>
<protein>
    <submittedName>
        <fullName evidence="4">Restriction endonuclease subunit S</fullName>
    </submittedName>
</protein>
<dbReference type="REBASE" id="254102">
    <property type="entry name" value="S.AcaR252III"/>
</dbReference>
<dbReference type="Gene3D" id="3.90.220.20">
    <property type="entry name" value="DNA methylase specificity domains"/>
    <property type="match status" value="2"/>
</dbReference>
<gene>
    <name evidence="3" type="ORF">C1C91_00055</name>
    <name evidence="4" type="ORF">C1C91_03675</name>
    <name evidence="5" type="ORF">C1C91_16925</name>
    <name evidence="6" type="ORF">C1C91_17770</name>
    <name evidence="7" type="ORF">C1C91_21760</name>
    <name evidence="8" type="ORF">C1C91_22360</name>
</gene>
<dbReference type="EMBL" id="CP025706">
    <property type="protein sequence ID" value="AXB04253.1"/>
    <property type="molecule type" value="Genomic_DNA"/>
</dbReference>
<dbReference type="REBASE" id="554348">
    <property type="entry name" value="S.Aca2539ORF21755P"/>
</dbReference>
<reference evidence="4" key="1">
    <citation type="journal article" date="2019" name="J Environ">
        <title>Genetic characterization and potential molecular dissemination mechanism of tet (31) gene in Aeromonas caviae from an oxytetracycline wastewater treatment system.</title>
        <authorList>
            <person name="Shi Y."/>
            <person name="Tian Z."/>
            <person name="Leclercq S.O."/>
            <person name="Zhang H."/>
            <person name="Yang M."/>
            <person name="Zhang Y."/>
        </authorList>
    </citation>
    <scope>NUCLEOTIDE SEQUENCE</scope>
    <source>
        <strain evidence="4">T25-39</strain>
    </source>
</reference>
<dbReference type="REBASE" id="411430">
    <property type="entry name" value="S.AcaWP5ORF25180P"/>
</dbReference>
<name>A0A3S5WX95_AERCA</name>